<protein>
    <submittedName>
        <fullName evidence="5">AraC family transcriptional regulator</fullName>
    </submittedName>
</protein>
<dbReference type="Pfam" id="PF02311">
    <property type="entry name" value="AraC_binding"/>
    <property type="match status" value="1"/>
</dbReference>
<evidence type="ECO:0000313" key="6">
    <source>
        <dbReference type="Proteomes" id="UP000700815"/>
    </source>
</evidence>
<comment type="caution">
    <text evidence="5">The sequence shown here is derived from an EMBL/GenBank/DDBJ whole genome shotgun (WGS) entry which is preliminary data.</text>
</comment>
<dbReference type="InterPro" id="IPR050204">
    <property type="entry name" value="AraC_XylS_family_regulators"/>
</dbReference>
<evidence type="ECO:0000256" key="2">
    <source>
        <dbReference type="ARBA" id="ARBA00023125"/>
    </source>
</evidence>
<dbReference type="PROSITE" id="PS01124">
    <property type="entry name" value="HTH_ARAC_FAMILY_2"/>
    <property type="match status" value="1"/>
</dbReference>
<dbReference type="PANTHER" id="PTHR46796">
    <property type="entry name" value="HTH-TYPE TRANSCRIPTIONAL ACTIVATOR RHAS-RELATED"/>
    <property type="match status" value="1"/>
</dbReference>
<keyword evidence="6" id="KW-1185">Reference proteome</keyword>
<proteinExistence type="predicted"/>
<gene>
    <name evidence="5" type="ORF">KIH79_10805</name>
</gene>
<dbReference type="EMBL" id="JAHBBH010000040">
    <property type="protein sequence ID" value="MBW3093399.1"/>
    <property type="molecule type" value="Genomic_DNA"/>
</dbReference>
<evidence type="ECO:0000259" key="4">
    <source>
        <dbReference type="PROSITE" id="PS01124"/>
    </source>
</evidence>
<reference evidence="5 6" key="1">
    <citation type="submission" date="2021-05" db="EMBL/GenBank/DDBJ databases">
        <title>Phylogenetic classification of ten novel species belonging to the genus Bifidobacterium comprising B. colchicus sp. nov., B. abeli sp. nov., B. bicoloris sp. nov., B. guerezis sp. nov., B. rosaliae sp. nov., B. santillanensis sp. nov., B. argentati sp. nov., B. amazzoni sp. nov., B. pluviali sp. nov., and B. pinnaculum sp. nov.</title>
        <authorList>
            <person name="Lugli G.A."/>
            <person name="Ruiz Garcia L."/>
            <person name="Margolles A."/>
            <person name="Ventura M."/>
        </authorList>
    </citation>
    <scope>NUCLEOTIDE SEQUENCE [LARGE SCALE GENOMIC DNA]</scope>
    <source>
        <strain evidence="5 6">82T10</strain>
    </source>
</reference>
<keyword evidence="1" id="KW-0805">Transcription regulation</keyword>
<keyword evidence="2" id="KW-0238">DNA-binding</keyword>
<sequence>MKQSLEHETTVPDIRLLSAGREHDVRAIYGPNAHGYHSLHLITEGRAHYYIDGVYWPVAAGQCIFLPEDTPLMHHTDFTDVATTYWVTFRGGGVPDIMARCGFSPTSPVIDVAEPQRLADLVDAMIHCSQRTFSNDLRLNGLFCELLATLIETSSAITPQQRERANMLPKSNEYITRAMQYIYAHMDSPLHVSEIAEALFISRTYLYELFQEYLQTTPQLFVAKAKAYQACEWLRKTGMSVQDIAESCGYRSAFAFSKAFKRIIGMSPREYRQRFTDPAGLVENQ</sequence>
<evidence type="ECO:0000256" key="3">
    <source>
        <dbReference type="ARBA" id="ARBA00023163"/>
    </source>
</evidence>
<keyword evidence="3" id="KW-0804">Transcription</keyword>
<dbReference type="InterPro" id="IPR018062">
    <property type="entry name" value="HTH_AraC-typ_CS"/>
</dbReference>
<dbReference type="PROSITE" id="PS00041">
    <property type="entry name" value="HTH_ARAC_FAMILY_1"/>
    <property type="match status" value="1"/>
</dbReference>
<dbReference type="PANTHER" id="PTHR46796:SF13">
    <property type="entry name" value="HTH-TYPE TRANSCRIPTIONAL ACTIVATOR RHAS"/>
    <property type="match status" value="1"/>
</dbReference>
<dbReference type="Proteomes" id="UP000700815">
    <property type="component" value="Unassembled WGS sequence"/>
</dbReference>
<dbReference type="InterPro" id="IPR003313">
    <property type="entry name" value="AraC-bd"/>
</dbReference>
<organism evidence="5 6">
    <name type="scientific">Bifidobacterium miconis</name>
    <dbReference type="NCBI Taxonomy" id="2834435"/>
    <lineage>
        <taxon>Bacteria</taxon>
        <taxon>Bacillati</taxon>
        <taxon>Actinomycetota</taxon>
        <taxon>Actinomycetes</taxon>
        <taxon>Bifidobacteriales</taxon>
        <taxon>Bifidobacteriaceae</taxon>
        <taxon>Bifidobacterium</taxon>
    </lineage>
</organism>
<dbReference type="Pfam" id="PF12833">
    <property type="entry name" value="HTH_18"/>
    <property type="match status" value="1"/>
</dbReference>
<dbReference type="SMART" id="SM00342">
    <property type="entry name" value="HTH_ARAC"/>
    <property type="match status" value="1"/>
</dbReference>
<accession>A0ABS6WH72</accession>
<dbReference type="InterPro" id="IPR018060">
    <property type="entry name" value="HTH_AraC"/>
</dbReference>
<dbReference type="RefSeq" id="WP_219059374.1">
    <property type="nucleotide sequence ID" value="NZ_JAHBBH010000040.1"/>
</dbReference>
<feature type="domain" description="HTH araC/xylS-type" evidence="4">
    <location>
        <begin position="176"/>
        <end position="274"/>
    </location>
</feature>
<evidence type="ECO:0000313" key="5">
    <source>
        <dbReference type="EMBL" id="MBW3093399.1"/>
    </source>
</evidence>
<name>A0ABS6WH72_9BIFI</name>
<evidence type="ECO:0000256" key="1">
    <source>
        <dbReference type="ARBA" id="ARBA00023015"/>
    </source>
</evidence>